<dbReference type="InterPro" id="IPR038404">
    <property type="entry name" value="TRAP_DctP_sf"/>
</dbReference>
<dbReference type="Pfam" id="PF03480">
    <property type="entry name" value="DctP"/>
    <property type="match status" value="1"/>
</dbReference>
<dbReference type="PANTHER" id="PTHR33376">
    <property type="match status" value="1"/>
</dbReference>
<evidence type="ECO:0000256" key="1">
    <source>
        <dbReference type="ARBA" id="ARBA00022729"/>
    </source>
</evidence>
<feature type="signal peptide" evidence="2">
    <location>
        <begin position="1"/>
        <end position="21"/>
    </location>
</feature>
<dbReference type="Gene3D" id="3.40.190.170">
    <property type="entry name" value="Bacterial extracellular solute-binding protein, family 7"/>
    <property type="match status" value="1"/>
</dbReference>
<evidence type="ECO:0000256" key="2">
    <source>
        <dbReference type="SAM" id="SignalP"/>
    </source>
</evidence>
<gene>
    <name evidence="3" type="ORF">SAMN05216201_102139</name>
</gene>
<dbReference type="OrthoDB" id="9177965at2"/>
<name>A0A1H6TEL9_9PSED</name>
<evidence type="ECO:0000313" key="4">
    <source>
        <dbReference type="Proteomes" id="UP000242930"/>
    </source>
</evidence>
<dbReference type="Proteomes" id="UP000242930">
    <property type="component" value="Unassembled WGS sequence"/>
</dbReference>
<proteinExistence type="predicted"/>
<keyword evidence="4" id="KW-1185">Reference proteome</keyword>
<dbReference type="RefSeq" id="WP_090306678.1">
    <property type="nucleotide sequence ID" value="NZ_FNZE01000002.1"/>
</dbReference>
<dbReference type="PANTHER" id="PTHR33376:SF15">
    <property type="entry name" value="BLL6794 PROTEIN"/>
    <property type="match status" value="1"/>
</dbReference>
<dbReference type="GO" id="GO:0055085">
    <property type="term" value="P:transmembrane transport"/>
    <property type="evidence" value="ECO:0007669"/>
    <property type="project" value="InterPro"/>
</dbReference>
<evidence type="ECO:0000313" key="3">
    <source>
        <dbReference type="EMBL" id="SEI76624.1"/>
    </source>
</evidence>
<dbReference type="STRING" id="915471.SAMN05216201_102139"/>
<dbReference type="SUPFAM" id="SSF53850">
    <property type="entry name" value="Periplasmic binding protein-like II"/>
    <property type="match status" value="1"/>
</dbReference>
<sequence>MRTLKLVALAVSISAAAAAQAADSYTLKVAHFLPSTSNAQVNIIEPWCEQLRQESNDRIKCQLYPSMQLGGTPAKLPDMVRNGVADIVWTAPAYSAGKFPRVEALELPFMLPYGGKAGNELIWSFYEQYAKDDFKGYKMLSLFGDGGMDLHVRGKPVKTLADLSGLKLRASSRTAAKTLEALGATPVSMPPAQMTEAISKGVVDGALASWEVVPATKLNEVTQYHSVAPEGQHAIGYTVLTMLMNQKKFDSMPKDLQEIIDRNSGKALSERFATAWDKAMDDARKATPAEGMIAIDATNYKAMQDAAAGVADAWAKEISEKGIDGKALVEGARNLSSSTR</sequence>
<dbReference type="NCBIfam" id="NF037995">
    <property type="entry name" value="TRAP_S1"/>
    <property type="match status" value="1"/>
</dbReference>
<dbReference type="EMBL" id="FNZE01000002">
    <property type="protein sequence ID" value="SEI76624.1"/>
    <property type="molecule type" value="Genomic_DNA"/>
</dbReference>
<dbReference type="CDD" id="cd13665">
    <property type="entry name" value="PBP2_TRAP_Dctp3_4"/>
    <property type="match status" value="1"/>
</dbReference>
<feature type="chain" id="PRO_5017235760" evidence="2">
    <location>
        <begin position="22"/>
        <end position="340"/>
    </location>
</feature>
<organism evidence="3 4">
    <name type="scientific">Pseudomonas linyingensis</name>
    <dbReference type="NCBI Taxonomy" id="915471"/>
    <lineage>
        <taxon>Bacteria</taxon>
        <taxon>Pseudomonadati</taxon>
        <taxon>Pseudomonadota</taxon>
        <taxon>Gammaproteobacteria</taxon>
        <taxon>Pseudomonadales</taxon>
        <taxon>Pseudomonadaceae</taxon>
        <taxon>Pseudomonas</taxon>
    </lineage>
</organism>
<accession>A0A1H6TEL9</accession>
<reference evidence="4" key="1">
    <citation type="submission" date="2016-10" db="EMBL/GenBank/DDBJ databases">
        <authorList>
            <person name="Varghese N."/>
            <person name="Submissions S."/>
        </authorList>
    </citation>
    <scope>NUCLEOTIDE SEQUENCE [LARGE SCALE GENOMIC DNA]</scope>
    <source>
        <strain evidence="4">LMG 25967</strain>
    </source>
</reference>
<dbReference type="InterPro" id="IPR018389">
    <property type="entry name" value="DctP_fam"/>
</dbReference>
<dbReference type="AlphaFoldDB" id="A0A1H6TEL9"/>
<keyword evidence="1 2" id="KW-0732">Signal</keyword>
<protein>
    <submittedName>
        <fullName evidence="3">TRAP-type C4-dicarboxylate transport system, substrate-binding protein</fullName>
    </submittedName>
</protein>